<dbReference type="AlphaFoldDB" id="S3VGN3"/>
<gene>
    <name evidence="2" type="ORF">LEP1GSC058_2254</name>
</gene>
<evidence type="ECO:0000313" key="3">
    <source>
        <dbReference type="Proteomes" id="UP000014540"/>
    </source>
</evidence>
<evidence type="ECO:0000256" key="1">
    <source>
        <dbReference type="SAM" id="MobiDB-lite"/>
    </source>
</evidence>
<comment type="caution">
    <text evidence="2">The sequence shown here is derived from an EMBL/GenBank/DDBJ whole genome shotgun (WGS) entry which is preliminary data.</text>
</comment>
<protein>
    <submittedName>
        <fullName evidence="2">Uncharacterized protein</fullName>
    </submittedName>
</protein>
<dbReference type="RefSeq" id="WP_016548700.1">
    <property type="nucleotide sequence ID" value="NZ_AKWZ02000003.1"/>
</dbReference>
<reference evidence="2" key="1">
    <citation type="submission" date="2013-04" db="EMBL/GenBank/DDBJ databases">
        <authorList>
            <person name="Harkins D.M."/>
            <person name="Durkin A.S."/>
            <person name="Selengut J.D."/>
            <person name="Sanka R."/>
            <person name="DePew J."/>
            <person name="Purushe J."/>
            <person name="Ahmed A."/>
            <person name="van der Linden H."/>
            <person name="Goris M.G.A."/>
            <person name="Hartskeerl R.A."/>
            <person name="Vinetz J.M."/>
            <person name="Sutton G.G."/>
            <person name="Nelson W.C."/>
            <person name="Fouts D.E."/>
        </authorList>
    </citation>
    <scope>NUCLEOTIDE SEQUENCE [LARGE SCALE GENOMIC DNA]</scope>
    <source>
        <strain evidence="2">BUT 6</strain>
    </source>
</reference>
<sequence length="80" mass="9080">MKKIEICSKFKIVSIYRTLGRIKVQKNIKHPIPLPIELYREDRNGKDSSYQREPLPDPANESGIYPINSVSEPENGGLGL</sequence>
<name>S3VGN3_9LEPT</name>
<organism evidence="2 3">
    <name type="scientific">Leptospira fainei serovar Hurstbridge str. BUT 6</name>
    <dbReference type="NCBI Taxonomy" id="1193011"/>
    <lineage>
        <taxon>Bacteria</taxon>
        <taxon>Pseudomonadati</taxon>
        <taxon>Spirochaetota</taxon>
        <taxon>Spirochaetia</taxon>
        <taxon>Leptospirales</taxon>
        <taxon>Leptospiraceae</taxon>
        <taxon>Leptospira</taxon>
    </lineage>
</organism>
<feature type="region of interest" description="Disordered" evidence="1">
    <location>
        <begin position="43"/>
        <end position="80"/>
    </location>
</feature>
<keyword evidence="3" id="KW-1185">Reference proteome</keyword>
<proteinExistence type="predicted"/>
<evidence type="ECO:0000313" key="2">
    <source>
        <dbReference type="EMBL" id="EPG75615.1"/>
    </source>
</evidence>
<dbReference type="EMBL" id="AKWZ02000003">
    <property type="protein sequence ID" value="EPG75615.1"/>
    <property type="molecule type" value="Genomic_DNA"/>
</dbReference>
<accession>S3VGN3</accession>
<dbReference type="Proteomes" id="UP000014540">
    <property type="component" value="Unassembled WGS sequence"/>
</dbReference>
<dbReference type="STRING" id="1193011.LEP1GSC058_2254"/>